<organism evidence="1 2">
    <name type="scientific">Candidatus Obscuribacter phosphatis</name>
    <dbReference type="NCBI Taxonomy" id="1906157"/>
    <lineage>
        <taxon>Bacteria</taxon>
        <taxon>Bacillati</taxon>
        <taxon>Candidatus Melainabacteria</taxon>
        <taxon>Candidatus Obscuribacterales</taxon>
        <taxon>Candidatus Obscuribacteraceae</taxon>
        <taxon>Candidatus Obscuribacter</taxon>
    </lineage>
</organism>
<protein>
    <submittedName>
        <fullName evidence="1">Uncharacterized protein</fullName>
    </submittedName>
</protein>
<sequence length="141" mass="16246">MNIFEKCRAAFTGDTATSVPSFENFATAIYPSIHNMIYYRRILAPEDHAFVAAESSEELFNFQWQTPDPSALALLQAEDKNKVQISRHEVRLLYLLLEDLNQFFHQSGYFQTTESIQAFYLRCADRLSHSIAVLRTVCESK</sequence>
<evidence type="ECO:0000313" key="1">
    <source>
        <dbReference type="EMBL" id="MBN8660752.1"/>
    </source>
</evidence>
<dbReference type="Proteomes" id="UP000664277">
    <property type="component" value="Unassembled WGS sequence"/>
</dbReference>
<dbReference type="AlphaFoldDB" id="A0A8J7PML7"/>
<proteinExistence type="predicted"/>
<gene>
    <name evidence="1" type="ORF">J0M35_10335</name>
</gene>
<evidence type="ECO:0000313" key="2">
    <source>
        <dbReference type="Proteomes" id="UP000664277"/>
    </source>
</evidence>
<comment type="caution">
    <text evidence="1">The sequence shown here is derived from an EMBL/GenBank/DDBJ whole genome shotgun (WGS) entry which is preliminary data.</text>
</comment>
<reference evidence="1" key="1">
    <citation type="submission" date="2021-02" db="EMBL/GenBank/DDBJ databases">
        <title>Genome-Resolved Metagenomics of a Microbial Community Performing Photosynthetic Biological Nutrient Removal.</title>
        <authorList>
            <person name="Mcdaniel E.A."/>
        </authorList>
    </citation>
    <scope>NUCLEOTIDE SEQUENCE</scope>
    <source>
        <strain evidence="1">UWPOB_OBS1</strain>
    </source>
</reference>
<name>A0A8J7PML7_9BACT</name>
<accession>A0A8J7PML7</accession>
<dbReference type="EMBL" id="JAFLCK010000013">
    <property type="protein sequence ID" value="MBN8660752.1"/>
    <property type="molecule type" value="Genomic_DNA"/>
</dbReference>